<keyword evidence="2" id="KW-1185">Reference proteome</keyword>
<protein>
    <submittedName>
        <fullName evidence="1">Uncharacterized protein</fullName>
    </submittedName>
</protein>
<reference evidence="1" key="1">
    <citation type="journal article" date="2022" name="bioRxiv">
        <title>Sequencing and chromosome-scale assembly of the giantPleurodeles waltlgenome.</title>
        <authorList>
            <person name="Brown T."/>
            <person name="Elewa A."/>
            <person name="Iarovenko S."/>
            <person name="Subramanian E."/>
            <person name="Araus A.J."/>
            <person name="Petzold A."/>
            <person name="Susuki M."/>
            <person name="Suzuki K.-i.T."/>
            <person name="Hayashi T."/>
            <person name="Toyoda A."/>
            <person name="Oliveira C."/>
            <person name="Osipova E."/>
            <person name="Leigh N.D."/>
            <person name="Simon A."/>
            <person name="Yun M.H."/>
        </authorList>
    </citation>
    <scope>NUCLEOTIDE SEQUENCE</scope>
    <source>
        <strain evidence="1">20211129_DDA</strain>
        <tissue evidence="1">Liver</tissue>
    </source>
</reference>
<sequence length="84" mass="9113">MRMRVFHFNGRIARGTTDCGRSSSTALQTRRSGATPSLSAKVCADQQKWEGVIGRNGDGKSNSSGHLRLETCEAHDLLLCSFSV</sequence>
<evidence type="ECO:0000313" key="2">
    <source>
        <dbReference type="Proteomes" id="UP001066276"/>
    </source>
</evidence>
<organism evidence="1 2">
    <name type="scientific">Pleurodeles waltl</name>
    <name type="common">Iberian ribbed newt</name>
    <dbReference type="NCBI Taxonomy" id="8319"/>
    <lineage>
        <taxon>Eukaryota</taxon>
        <taxon>Metazoa</taxon>
        <taxon>Chordata</taxon>
        <taxon>Craniata</taxon>
        <taxon>Vertebrata</taxon>
        <taxon>Euteleostomi</taxon>
        <taxon>Amphibia</taxon>
        <taxon>Batrachia</taxon>
        <taxon>Caudata</taxon>
        <taxon>Salamandroidea</taxon>
        <taxon>Salamandridae</taxon>
        <taxon>Pleurodelinae</taxon>
        <taxon>Pleurodeles</taxon>
    </lineage>
</organism>
<comment type="caution">
    <text evidence="1">The sequence shown here is derived from an EMBL/GenBank/DDBJ whole genome shotgun (WGS) entry which is preliminary data.</text>
</comment>
<proteinExistence type="predicted"/>
<dbReference type="EMBL" id="JANPWB010000008">
    <property type="protein sequence ID" value="KAJ1165942.1"/>
    <property type="molecule type" value="Genomic_DNA"/>
</dbReference>
<dbReference type="AlphaFoldDB" id="A0AAV7SPD8"/>
<accession>A0AAV7SPD8</accession>
<gene>
    <name evidence="1" type="ORF">NDU88_006359</name>
</gene>
<name>A0AAV7SPD8_PLEWA</name>
<evidence type="ECO:0000313" key="1">
    <source>
        <dbReference type="EMBL" id="KAJ1165942.1"/>
    </source>
</evidence>
<dbReference type="Proteomes" id="UP001066276">
    <property type="component" value="Chromosome 4_2"/>
</dbReference>